<dbReference type="InterPro" id="IPR036721">
    <property type="entry name" value="RCK_C_sf"/>
</dbReference>
<dbReference type="GO" id="GO:0015079">
    <property type="term" value="F:potassium ion transmembrane transporter activity"/>
    <property type="evidence" value="ECO:0007669"/>
    <property type="project" value="InterPro"/>
</dbReference>
<organism evidence="9 10">
    <name type="scientific">Candidatus Mediterraneibacter faecigallinarum</name>
    <dbReference type="NCBI Taxonomy" id="2838669"/>
    <lineage>
        <taxon>Bacteria</taxon>
        <taxon>Bacillati</taxon>
        <taxon>Bacillota</taxon>
        <taxon>Clostridia</taxon>
        <taxon>Lachnospirales</taxon>
        <taxon>Lachnospiraceae</taxon>
        <taxon>Mediterraneibacter</taxon>
    </lineage>
</organism>
<dbReference type="Gene3D" id="3.30.70.1450">
    <property type="entry name" value="Regulator of K+ conductance, C-terminal domain"/>
    <property type="match status" value="2"/>
</dbReference>
<evidence type="ECO:0000256" key="2">
    <source>
        <dbReference type="ARBA" id="ARBA00022448"/>
    </source>
</evidence>
<keyword evidence="4" id="KW-0630">Potassium</keyword>
<dbReference type="SUPFAM" id="SSF51735">
    <property type="entry name" value="NAD(P)-binding Rossmann-fold domains"/>
    <property type="match status" value="2"/>
</dbReference>
<dbReference type="NCBIfam" id="NF007041">
    <property type="entry name" value="PRK09496.3-4"/>
    <property type="match status" value="1"/>
</dbReference>
<accession>A0A9D2SXN8</accession>
<keyword evidence="6" id="KW-0406">Ion transport</keyword>
<dbReference type="NCBIfam" id="NF007032">
    <property type="entry name" value="PRK09496.1-4"/>
    <property type="match status" value="1"/>
</dbReference>
<reference evidence="9" key="2">
    <citation type="submission" date="2021-04" db="EMBL/GenBank/DDBJ databases">
        <authorList>
            <person name="Gilroy R."/>
        </authorList>
    </citation>
    <scope>NUCLEOTIDE SEQUENCE</scope>
    <source>
        <strain evidence="9">ChiGjej1B1-1692</strain>
    </source>
</reference>
<dbReference type="InterPro" id="IPR036291">
    <property type="entry name" value="NAD(P)-bd_dom_sf"/>
</dbReference>
<evidence type="ECO:0000256" key="1">
    <source>
        <dbReference type="ARBA" id="ARBA00017378"/>
    </source>
</evidence>
<sequence>MEIVIIGDGKVGYKLAKQLSVEDYDVVMIDGNEKKLRYAVDRLDIACVAGDGVDAEVQKEAGVPHADLVIACTSADESNMLSCLIAKRLGAKHTIARVRNPIYFNQIGLLKEDLHLSMSVNPELIVADEISRLLLFPDASKIETFVKGRVELIEFPIAKESRLVGMSLAEMYNKYQIKILVCAVEHGDEVLIPDGDYVIREGDKLHIAASHREVEMFFKLLGKHKGKIKKVIICGGGRVAYYLSVQLCAIGMQVKIIEKDAQRCEDLCELLPKATIINGDATDHDLLIEEGLEEADAFVALTGMDEENIITSLFAKSQGVDKIIAKVNEDRRARMVEDFGIDSIVSAKTATADAILSYVRARKNSQASANIEAMYQLVDEQVEALEFIIKSETRYTGIPLKDLSLKSNNLIACIARKRQIIIPGGDDCMQPGDSVIVVTMEKKIEDLEDILM</sequence>
<evidence type="ECO:0000259" key="8">
    <source>
        <dbReference type="PROSITE" id="PS51202"/>
    </source>
</evidence>
<dbReference type="Pfam" id="PF02254">
    <property type="entry name" value="TrkA_N"/>
    <property type="match status" value="2"/>
</dbReference>
<dbReference type="Pfam" id="PF02080">
    <property type="entry name" value="TrkA_C"/>
    <property type="match status" value="2"/>
</dbReference>
<comment type="caution">
    <text evidence="9">The sequence shown here is derived from an EMBL/GenBank/DDBJ whole genome shotgun (WGS) entry which is preliminary data.</text>
</comment>
<dbReference type="PANTHER" id="PTHR43833:SF5">
    <property type="entry name" value="TRK SYSTEM POTASSIUM UPTAKE PROTEIN TRKA"/>
    <property type="match status" value="1"/>
</dbReference>
<dbReference type="EMBL" id="DWWK01000183">
    <property type="protein sequence ID" value="HJC39583.1"/>
    <property type="molecule type" value="Genomic_DNA"/>
</dbReference>
<evidence type="ECO:0000259" key="7">
    <source>
        <dbReference type="PROSITE" id="PS51201"/>
    </source>
</evidence>
<dbReference type="InterPro" id="IPR050721">
    <property type="entry name" value="Trk_Ktr_HKT_K-transport"/>
</dbReference>
<keyword evidence="5" id="KW-0520">NAD</keyword>
<feature type="domain" description="RCK N-terminal" evidence="7">
    <location>
        <begin position="1"/>
        <end position="117"/>
    </location>
</feature>
<evidence type="ECO:0000313" key="9">
    <source>
        <dbReference type="EMBL" id="HJC39583.1"/>
    </source>
</evidence>
<gene>
    <name evidence="9" type="primary">trkA</name>
    <name evidence="9" type="ORF">H9757_11075</name>
</gene>
<proteinExistence type="predicted"/>
<feature type="domain" description="RCK C-terminal" evidence="8">
    <location>
        <begin position="140"/>
        <end position="223"/>
    </location>
</feature>
<reference evidence="9" key="1">
    <citation type="journal article" date="2021" name="PeerJ">
        <title>Extensive microbial diversity within the chicken gut microbiome revealed by metagenomics and culture.</title>
        <authorList>
            <person name="Gilroy R."/>
            <person name="Ravi A."/>
            <person name="Getino M."/>
            <person name="Pursley I."/>
            <person name="Horton D.L."/>
            <person name="Alikhan N.F."/>
            <person name="Baker D."/>
            <person name="Gharbi K."/>
            <person name="Hall N."/>
            <person name="Watson M."/>
            <person name="Adriaenssens E.M."/>
            <person name="Foster-Nyarko E."/>
            <person name="Jarju S."/>
            <person name="Secka A."/>
            <person name="Antonio M."/>
            <person name="Oren A."/>
            <person name="Chaudhuri R.R."/>
            <person name="La Ragione R."/>
            <person name="Hildebrand F."/>
            <person name="Pallen M.J."/>
        </authorList>
    </citation>
    <scope>NUCLEOTIDE SEQUENCE</scope>
    <source>
        <strain evidence="9">ChiGjej1B1-1692</strain>
    </source>
</reference>
<dbReference type="Proteomes" id="UP000823894">
    <property type="component" value="Unassembled WGS sequence"/>
</dbReference>
<evidence type="ECO:0000256" key="5">
    <source>
        <dbReference type="ARBA" id="ARBA00023027"/>
    </source>
</evidence>
<dbReference type="PROSITE" id="PS51201">
    <property type="entry name" value="RCK_N"/>
    <property type="match status" value="2"/>
</dbReference>
<evidence type="ECO:0000256" key="6">
    <source>
        <dbReference type="ARBA" id="ARBA00023065"/>
    </source>
</evidence>
<dbReference type="SUPFAM" id="SSF116726">
    <property type="entry name" value="TrkA C-terminal domain-like"/>
    <property type="match status" value="2"/>
</dbReference>
<dbReference type="Gene3D" id="3.40.50.720">
    <property type="entry name" value="NAD(P)-binding Rossmann-like Domain"/>
    <property type="match status" value="2"/>
</dbReference>
<dbReference type="InterPro" id="IPR006037">
    <property type="entry name" value="RCK_C"/>
</dbReference>
<dbReference type="AlphaFoldDB" id="A0A9D2SXN8"/>
<evidence type="ECO:0000313" key="10">
    <source>
        <dbReference type="Proteomes" id="UP000823894"/>
    </source>
</evidence>
<keyword evidence="2" id="KW-0813">Transport</keyword>
<dbReference type="NCBIfam" id="NF007031">
    <property type="entry name" value="PRK09496.1-2"/>
    <property type="match status" value="1"/>
</dbReference>
<dbReference type="NCBIfam" id="NF007039">
    <property type="entry name" value="PRK09496.3-2"/>
    <property type="match status" value="1"/>
</dbReference>
<dbReference type="InterPro" id="IPR003148">
    <property type="entry name" value="RCK_N"/>
</dbReference>
<name>A0A9D2SXN8_9FIRM</name>
<dbReference type="InterPro" id="IPR006036">
    <property type="entry name" value="K_uptake_TrkA"/>
</dbReference>
<dbReference type="GO" id="GO:0005886">
    <property type="term" value="C:plasma membrane"/>
    <property type="evidence" value="ECO:0007669"/>
    <property type="project" value="InterPro"/>
</dbReference>
<dbReference type="PRINTS" id="PR00335">
    <property type="entry name" value="KUPTAKETRKA"/>
</dbReference>
<evidence type="ECO:0000256" key="3">
    <source>
        <dbReference type="ARBA" id="ARBA00022538"/>
    </source>
</evidence>
<dbReference type="PANTHER" id="PTHR43833">
    <property type="entry name" value="POTASSIUM CHANNEL PROTEIN 2-RELATED-RELATED"/>
    <property type="match status" value="1"/>
</dbReference>
<dbReference type="PROSITE" id="PS51202">
    <property type="entry name" value="RCK_C"/>
    <property type="match status" value="2"/>
</dbReference>
<keyword evidence="3" id="KW-0633">Potassium transport</keyword>
<protein>
    <recommendedName>
        <fullName evidence="1">Trk system potassium uptake protein TrkA</fullName>
    </recommendedName>
</protein>
<feature type="domain" description="RCK C-terminal" evidence="8">
    <location>
        <begin position="372"/>
        <end position="452"/>
    </location>
</feature>
<evidence type="ECO:0000256" key="4">
    <source>
        <dbReference type="ARBA" id="ARBA00022958"/>
    </source>
</evidence>
<feature type="domain" description="RCK N-terminal" evidence="7">
    <location>
        <begin position="228"/>
        <end position="345"/>
    </location>
</feature>
<dbReference type="NCBIfam" id="NF007033">
    <property type="entry name" value="PRK09496.1-5"/>
    <property type="match status" value="1"/>
</dbReference>